<gene>
    <name evidence="1" type="ORF">FHU41_002082</name>
</gene>
<name>A0A7Y9LUH2_9MICC</name>
<proteinExistence type="predicted"/>
<dbReference type="AlphaFoldDB" id="A0A7Y9LUH2"/>
<comment type="caution">
    <text evidence="1">The sequence shown here is derived from an EMBL/GenBank/DDBJ whole genome shotgun (WGS) entry which is preliminary data.</text>
</comment>
<evidence type="ECO:0000313" key="1">
    <source>
        <dbReference type="EMBL" id="NYE95832.1"/>
    </source>
</evidence>
<dbReference type="EMBL" id="JACBYQ010000002">
    <property type="protein sequence ID" value="NYE95832.1"/>
    <property type="molecule type" value="Genomic_DNA"/>
</dbReference>
<accession>A0A7Y9LUH2</accession>
<keyword evidence="2" id="KW-1185">Reference proteome</keyword>
<reference evidence="1 2" key="1">
    <citation type="submission" date="2020-07" db="EMBL/GenBank/DDBJ databases">
        <title>Sequencing the genomes of 1000 actinobacteria strains.</title>
        <authorList>
            <person name="Klenk H.-P."/>
        </authorList>
    </citation>
    <scope>NUCLEOTIDE SEQUENCE [LARGE SCALE GENOMIC DNA]</scope>
    <source>
        <strain evidence="1 2">DSM 102047</strain>
    </source>
</reference>
<protein>
    <submittedName>
        <fullName evidence="1">Uncharacterized protein</fullName>
    </submittedName>
</protein>
<sequence length="55" mass="5932">MLVDVDWLGVLLSVLVLSGEVLLAVSLEEAVGELGAQLARARVPSRATPTTRRFR</sequence>
<evidence type="ECO:0000313" key="2">
    <source>
        <dbReference type="Proteomes" id="UP000521748"/>
    </source>
</evidence>
<dbReference type="Proteomes" id="UP000521748">
    <property type="component" value="Unassembled WGS sequence"/>
</dbReference>
<organism evidence="1 2">
    <name type="scientific">Psychromicrobium silvestre</name>
    <dbReference type="NCBI Taxonomy" id="1645614"/>
    <lineage>
        <taxon>Bacteria</taxon>
        <taxon>Bacillati</taxon>
        <taxon>Actinomycetota</taxon>
        <taxon>Actinomycetes</taxon>
        <taxon>Micrococcales</taxon>
        <taxon>Micrococcaceae</taxon>
        <taxon>Psychromicrobium</taxon>
    </lineage>
</organism>
<dbReference type="RefSeq" id="WP_179389565.1">
    <property type="nucleotide sequence ID" value="NZ_JACBYQ010000002.1"/>
</dbReference>